<dbReference type="AlphaFoldDB" id="A0A818HAH0"/>
<comment type="caution">
    <text evidence="1">The sequence shown here is derived from an EMBL/GenBank/DDBJ whole genome shotgun (WGS) entry which is preliminary data.</text>
</comment>
<accession>A0A818HAH0</accession>
<protein>
    <submittedName>
        <fullName evidence="1">Uncharacterized protein</fullName>
    </submittedName>
</protein>
<name>A0A818HAH0_9BILA</name>
<evidence type="ECO:0000313" key="1">
    <source>
        <dbReference type="EMBL" id="CAF3504869.1"/>
    </source>
</evidence>
<dbReference type="Proteomes" id="UP000663865">
    <property type="component" value="Unassembled WGS sequence"/>
</dbReference>
<feature type="non-terminal residue" evidence="1">
    <location>
        <position position="41"/>
    </location>
</feature>
<gene>
    <name evidence="1" type="ORF">KIK155_LOCUS16005</name>
</gene>
<sequence length="41" mass="4714">MGKPPKNAKPYTTVTCGFHLTLFPWVSQQHALEQKFRVGLR</sequence>
<organism evidence="1 2">
    <name type="scientific">Rotaria socialis</name>
    <dbReference type="NCBI Taxonomy" id="392032"/>
    <lineage>
        <taxon>Eukaryota</taxon>
        <taxon>Metazoa</taxon>
        <taxon>Spiralia</taxon>
        <taxon>Gnathifera</taxon>
        <taxon>Rotifera</taxon>
        <taxon>Eurotatoria</taxon>
        <taxon>Bdelloidea</taxon>
        <taxon>Philodinida</taxon>
        <taxon>Philodinidae</taxon>
        <taxon>Rotaria</taxon>
    </lineage>
</organism>
<evidence type="ECO:0000313" key="2">
    <source>
        <dbReference type="Proteomes" id="UP000663865"/>
    </source>
</evidence>
<proteinExistence type="predicted"/>
<dbReference type="EMBL" id="CAJNYV010002818">
    <property type="protein sequence ID" value="CAF3504869.1"/>
    <property type="molecule type" value="Genomic_DNA"/>
</dbReference>
<reference evidence="1" key="1">
    <citation type="submission" date="2021-02" db="EMBL/GenBank/DDBJ databases">
        <authorList>
            <person name="Nowell W R."/>
        </authorList>
    </citation>
    <scope>NUCLEOTIDE SEQUENCE</scope>
</reference>